<reference evidence="2 3" key="1">
    <citation type="submission" date="2019-12" db="EMBL/GenBank/DDBJ databases">
        <title>Nitratireductor arenosus sp. nov., Isolated from sea sand, Jeju island, South Korea.</title>
        <authorList>
            <person name="Kim W."/>
        </authorList>
    </citation>
    <scope>NUCLEOTIDE SEQUENCE [LARGE SCALE GENOMIC DNA]</scope>
    <source>
        <strain evidence="2 3">CAU 1489</strain>
    </source>
</reference>
<dbReference type="Proteomes" id="UP000463224">
    <property type="component" value="Unassembled WGS sequence"/>
</dbReference>
<evidence type="ECO:0000256" key="1">
    <source>
        <dbReference type="SAM" id="Phobius"/>
    </source>
</evidence>
<keyword evidence="3" id="KW-1185">Reference proteome</keyword>
<proteinExistence type="predicted"/>
<sequence>MPSAQDIQTYMTGAWRLMMGKPEAVRLFDLSADGFWNSFYAIVVAVPALTVGWASFAGDFAVGASGRFGIVFLLGVIDLATWALPLVVLALVAKPLGVGDRFVAYVVASNWGSALLIWLMLPATLVRLLAPGAEDLAALLSLLAFLVTMALSWRLTNAVIDRGAGLATGVFTLMLALSIGVLLTLQALFGLDALPPA</sequence>
<feature type="transmembrane region" description="Helical" evidence="1">
    <location>
        <begin position="165"/>
        <end position="189"/>
    </location>
</feature>
<feature type="transmembrane region" description="Helical" evidence="1">
    <location>
        <begin position="68"/>
        <end position="92"/>
    </location>
</feature>
<accession>A0A844QGP6</accession>
<organism evidence="2 3">
    <name type="scientific">Nitratireductor arenosus</name>
    <dbReference type="NCBI Taxonomy" id="2682096"/>
    <lineage>
        <taxon>Bacteria</taxon>
        <taxon>Pseudomonadati</taxon>
        <taxon>Pseudomonadota</taxon>
        <taxon>Alphaproteobacteria</taxon>
        <taxon>Hyphomicrobiales</taxon>
        <taxon>Phyllobacteriaceae</taxon>
        <taxon>Nitratireductor</taxon>
    </lineage>
</organism>
<feature type="transmembrane region" description="Helical" evidence="1">
    <location>
        <begin position="35"/>
        <end position="56"/>
    </location>
</feature>
<feature type="transmembrane region" description="Helical" evidence="1">
    <location>
        <begin position="136"/>
        <end position="153"/>
    </location>
</feature>
<keyword evidence="1" id="KW-0812">Transmembrane</keyword>
<protein>
    <submittedName>
        <fullName evidence="2">Transporter</fullName>
    </submittedName>
</protein>
<feature type="transmembrane region" description="Helical" evidence="1">
    <location>
        <begin position="104"/>
        <end position="130"/>
    </location>
</feature>
<gene>
    <name evidence="2" type="ORF">GN330_13635</name>
</gene>
<evidence type="ECO:0000313" key="2">
    <source>
        <dbReference type="EMBL" id="MVA98287.1"/>
    </source>
</evidence>
<dbReference type="AlphaFoldDB" id="A0A844QGP6"/>
<comment type="caution">
    <text evidence="2">The sequence shown here is derived from an EMBL/GenBank/DDBJ whole genome shotgun (WGS) entry which is preliminary data.</text>
</comment>
<dbReference type="EMBL" id="WPHG01000003">
    <property type="protein sequence ID" value="MVA98287.1"/>
    <property type="molecule type" value="Genomic_DNA"/>
</dbReference>
<keyword evidence="1" id="KW-0472">Membrane</keyword>
<dbReference type="RefSeq" id="WP_156713241.1">
    <property type="nucleotide sequence ID" value="NZ_WPHG01000003.1"/>
</dbReference>
<keyword evidence="1" id="KW-1133">Transmembrane helix</keyword>
<name>A0A844QGP6_9HYPH</name>
<evidence type="ECO:0000313" key="3">
    <source>
        <dbReference type="Proteomes" id="UP000463224"/>
    </source>
</evidence>